<dbReference type="EMBL" id="CAMPGE010003711">
    <property type="protein sequence ID" value="CAI2362555.1"/>
    <property type="molecule type" value="Genomic_DNA"/>
</dbReference>
<dbReference type="AlphaFoldDB" id="A0AAD1U717"/>
<comment type="caution">
    <text evidence="2">The sequence shown here is derived from an EMBL/GenBank/DDBJ whole genome shotgun (WGS) entry which is preliminary data.</text>
</comment>
<dbReference type="Proteomes" id="UP001295684">
    <property type="component" value="Unassembled WGS sequence"/>
</dbReference>
<proteinExistence type="predicted"/>
<evidence type="ECO:0000313" key="3">
    <source>
        <dbReference type="Proteomes" id="UP001295684"/>
    </source>
</evidence>
<evidence type="ECO:0000256" key="1">
    <source>
        <dbReference type="SAM" id="Coils"/>
    </source>
</evidence>
<keyword evidence="3" id="KW-1185">Reference proteome</keyword>
<organism evidence="2 3">
    <name type="scientific">Euplotes crassus</name>
    <dbReference type="NCBI Taxonomy" id="5936"/>
    <lineage>
        <taxon>Eukaryota</taxon>
        <taxon>Sar</taxon>
        <taxon>Alveolata</taxon>
        <taxon>Ciliophora</taxon>
        <taxon>Intramacronucleata</taxon>
        <taxon>Spirotrichea</taxon>
        <taxon>Hypotrichia</taxon>
        <taxon>Euplotida</taxon>
        <taxon>Euplotidae</taxon>
        <taxon>Moneuplotes</taxon>
    </lineage>
</organism>
<name>A0AAD1U717_EUPCR</name>
<sequence>MCSLRALGNPRIVFKSNRTSLQVSRFFSSSTTSDLQQSLRQQEEKKAEEDEMKHLYKQKSEQEEFFGIPLTKKQPKNTQDVISKLRMRFDGPDELLSFYEDNRPHFQDPEAIKYFRNKLITLLKMEMDNPDSKPLGELQEKVRIRIIKDMLFVDFPKVTGERLKLFGTKYQKKLPKPQIDIEVVTKRTHKNIDKILSNIERLPVTPSQAVKFLFAFAVKGVPIHEEFMEALETQIIRHMNYYQPRQLSGIFTYYCRLNYGSEDWIKILLMSVQNVVDKLTPYQLYQVMYHLKGDFFINLMSEKQTKSVLVFMNQAMKNLDNTNYLDFLTIVEILYRYKITEKAYYELLAVTLPRFMAQYDITTKGNLIYKLSAQGIDESSIFNLTQETLREFLSSMINNHELYSEDGLETLQLQVEGFFNDNQIMYLDQLYQKNKSEIAKSQELLKELQQEQNEEAVNHLKHLVTSFSRLLWCYLYHCSDFYREGEVEKIDYALLASSVKIINLMFKRFPDEGEIQFNEEDKELFEEINTSLNLRFYDLTSEKQITIPQNVIFGEKEEEQRLTA</sequence>
<accession>A0AAD1U717</accession>
<gene>
    <name evidence="2" type="ORF">ECRASSUSDP1_LOCUS3879</name>
</gene>
<evidence type="ECO:0000313" key="2">
    <source>
        <dbReference type="EMBL" id="CAI2362555.1"/>
    </source>
</evidence>
<reference evidence="2" key="1">
    <citation type="submission" date="2023-07" db="EMBL/GenBank/DDBJ databases">
        <authorList>
            <consortium name="AG Swart"/>
            <person name="Singh M."/>
            <person name="Singh A."/>
            <person name="Seah K."/>
            <person name="Emmerich C."/>
        </authorList>
    </citation>
    <scope>NUCLEOTIDE SEQUENCE</scope>
    <source>
        <strain evidence="2">DP1</strain>
    </source>
</reference>
<feature type="coiled-coil region" evidence="1">
    <location>
        <begin position="427"/>
        <end position="458"/>
    </location>
</feature>
<keyword evidence="1" id="KW-0175">Coiled coil</keyword>
<protein>
    <submittedName>
        <fullName evidence="2">Uncharacterized protein</fullName>
    </submittedName>
</protein>